<dbReference type="PANTHER" id="PTHR11575">
    <property type="entry name" value="5'-NUCLEOTIDASE-RELATED"/>
    <property type="match status" value="1"/>
</dbReference>
<dbReference type="SUPFAM" id="SSF56300">
    <property type="entry name" value="Metallo-dependent phosphatases"/>
    <property type="match status" value="1"/>
</dbReference>
<dbReference type="Pfam" id="PF02872">
    <property type="entry name" value="5_nucleotid_C"/>
    <property type="match status" value="1"/>
</dbReference>
<feature type="domain" description="5'-Nucleotidase C-terminal" evidence="4">
    <location>
        <begin position="343"/>
        <end position="469"/>
    </location>
</feature>
<comment type="similarity">
    <text evidence="2">Belongs to the 5'-nucleotidase family.</text>
</comment>
<dbReference type="GO" id="GO:0008253">
    <property type="term" value="F:5'-nucleotidase activity"/>
    <property type="evidence" value="ECO:0007669"/>
    <property type="project" value="TreeGrafter"/>
</dbReference>
<feature type="signal peptide" evidence="2">
    <location>
        <begin position="1"/>
        <end position="27"/>
    </location>
</feature>
<evidence type="ECO:0000313" key="6">
    <source>
        <dbReference type="Proteomes" id="UP000184048"/>
    </source>
</evidence>
<dbReference type="GO" id="GO:0030288">
    <property type="term" value="C:outer membrane-bounded periplasmic space"/>
    <property type="evidence" value="ECO:0007669"/>
    <property type="project" value="TreeGrafter"/>
</dbReference>
<evidence type="ECO:0000259" key="4">
    <source>
        <dbReference type="Pfam" id="PF02872"/>
    </source>
</evidence>
<dbReference type="RefSeq" id="WP_072834045.1">
    <property type="nucleotide sequence ID" value="NZ_FQUU01000003.1"/>
</dbReference>
<sequence length="511" mass="56509">MKSIIKLAPRIILFSVLLISASCSVFKGGGNDNKLEVTFVHINDVYEIAPLAGGTQGGMARVATLKKEYKAKNPNTLLVIGGDFLSPSVYNSLQYQGKPIRGQQMVESMNAAGMDLAVFGNHEFDIKESELQQRINESHFQWISSNAFHKEGGIIKPFTKNDSAFPKTFIMNLRDADGTTARIGFMGIVLPFNKADYVSYSDPLKSAKEAYNLLKDSVDAVIAITHQAVYEDSILAKEIPGLALILGGHEHDMRFLHVGNIYIAKAHANAKSAFVVNLTINKKKRSTLVKPKLVYLDQSIALDSVTNAVVQKWTSIANNNYQSLGFDAAKVVMDHNGPLDGRETEIRSHATNLTQLIMSSIKEAVPTAEVVLMNSGSIRVDDFLQMPLTEYDIIRTMPFGGGIREADFKGSLLIKTLEQGRKNRGNGGFLQYNKEVTREDGTWKINGQPIVPERTYHVGITDFLLTGKEANLDFLNPANPELIRLYKAETSSKDPRSDVRLAVVSYLEKHQ</sequence>
<dbReference type="Gene3D" id="3.90.780.10">
    <property type="entry name" value="5'-Nucleotidase, C-terminal domain"/>
    <property type="match status" value="1"/>
</dbReference>
<feature type="domain" description="Calcineurin-like phosphoesterase" evidence="3">
    <location>
        <begin position="38"/>
        <end position="252"/>
    </location>
</feature>
<protein>
    <submittedName>
        <fullName evidence="5">2',3'-cyclic-nucleotide 2'-phosphodiesterase/5'-or 3'-nucleotidase, 5'-nucleotidase family</fullName>
    </submittedName>
</protein>
<evidence type="ECO:0000313" key="5">
    <source>
        <dbReference type="EMBL" id="SHE69999.1"/>
    </source>
</evidence>
<dbReference type="Proteomes" id="UP000184048">
    <property type="component" value="Unassembled WGS sequence"/>
</dbReference>
<keyword evidence="6" id="KW-1185">Reference proteome</keyword>
<dbReference type="InterPro" id="IPR006179">
    <property type="entry name" value="5_nucleotidase/apyrase"/>
</dbReference>
<dbReference type="EMBL" id="FQUU01000003">
    <property type="protein sequence ID" value="SHE69999.1"/>
    <property type="molecule type" value="Genomic_DNA"/>
</dbReference>
<dbReference type="AlphaFoldDB" id="A0A1M4VLZ0"/>
<keyword evidence="2" id="KW-0378">Hydrolase</keyword>
<dbReference type="OrthoDB" id="9801679at2"/>
<evidence type="ECO:0000259" key="3">
    <source>
        <dbReference type="Pfam" id="PF00149"/>
    </source>
</evidence>
<dbReference type="InterPro" id="IPR036907">
    <property type="entry name" value="5'-Nucleotdase_C_sf"/>
</dbReference>
<keyword evidence="1 2" id="KW-0732">Signal</keyword>
<proteinExistence type="inferred from homology"/>
<keyword evidence="2" id="KW-0547">Nucleotide-binding</keyword>
<dbReference type="PANTHER" id="PTHR11575:SF24">
    <property type="entry name" value="5'-NUCLEOTIDASE"/>
    <property type="match status" value="1"/>
</dbReference>
<dbReference type="Gene3D" id="3.60.21.10">
    <property type="match status" value="1"/>
</dbReference>
<dbReference type="PRINTS" id="PR01607">
    <property type="entry name" value="APYRASEFAMLY"/>
</dbReference>
<dbReference type="Pfam" id="PF00149">
    <property type="entry name" value="Metallophos"/>
    <property type="match status" value="1"/>
</dbReference>
<dbReference type="GO" id="GO:0000166">
    <property type="term" value="F:nucleotide binding"/>
    <property type="evidence" value="ECO:0007669"/>
    <property type="project" value="UniProtKB-KW"/>
</dbReference>
<dbReference type="InterPro" id="IPR008334">
    <property type="entry name" value="5'-Nucleotdase_C"/>
</dbReference>
<dbReference type="PROSITE" id="PS51257">
    <property type="entry name" value="PROKAR_LIPOPROTEIN"/>
    <property type="match status" value="1"/>
</dbReference>
<dbReference type="GO" id="GO:0009166">
    <property type="term" value="P:nucleotide catabolic process"/>
    <property type="evidence" value="ECO:0007669"/>
    <property type="project" value="InterPro"/>
</dbReference>
<organism evidence="5 6">
    <name type="scientific">Flavisolibacter ginsengisoli DSM 18119</name>
    <dbReference type="NCBI Taxonomy" id="1121884"/>
    <lineage>
        <taxon>Bacteria</taxon>
        <taxon>Pseudomonadati</taxon>
        <taxon>Bacteroidota</taxon>
        <taxon>Chitinophagia</taxon>
        <taxon>Chitinophagales</taxon>
        <taxon>Chitinophagaceae</taxon>
        <taxon>Flavisolibacter</taxon>
    </lineage>
</organism>
<evidence type="ECO:0000256" key="1">
    <source>
        <dbReference type="ARBA" id="ARBA00022729"/>
    </source>
</evidence>
<feature type="chain" id="PRO_5009735394" evidence="2">
    <location>
        <begin position="28"/>
        <end position="511"/>
    </location>
</feature>
<dbReference type="InterPro" id="IPR029052">
    <property type="entry name" value="Metallo-depent_PP-like"/>
</dbReference>
<gene>
    <name evidence="5" type="ORF">SAMN02745131_00903</name>
</gene>
<accession>A0A1M4VLZ0</accession>
<dbReference type="SUPFAM" id="SSF55816">
    <property type="entry name" value="5'-nucleotidase (syn. UDP-sugar hydrolase), C-terminal domain"/>
    <property type="match status" value="1"/>
</dbReference>
<dbReference type="STRING" id="1121884.SAMN02745131_00903"/>
<name>A0A1M4VLZ0_9BACT</name>
<reference evidence="5 6" key="1">
    <citation type="submission" date="2016-11" db="EMBL/GenBank/DDBJ databases">
        <authorList>
            <person name="Jaros S."/>
            <person name="Januszkiewicz K."/>
            <person name="Wedrychowicz H."/>
        </authorList>
    </citation>
    <scope>NUCLEOTIDE SEQUENCE [LARGE SCALE GENOMIC DNA]</scope>
    <source>
        <strain evidence="5 6">DSM 18119</strain>
    </source>
</reference>
<evidence type="ECO:0000256" key="2">
    <source>
        <dbReference type="RuleBase" id="RU362119"/>
    </source>
</evidence>
<dbReference type="GO" id="GO:0008768">
    <property type="term" value="F:UDP-sugar diphosphatase activity"/>
    <property type="evidence" value="ECO:0007669"/>
    <property type="project" value="TreeGrafter"/>
</dbReference>
<dbReference type="InterPro" id="IPR004843">
    <property type="entry name" value="Calcineurin-like_PHP"/>
</dbReference>